<name>A0ABN9TD76_9DINO</name>
<evidence type="ECO:0000313" key="2">
    <source>
        <dbReference type="Proteomes" id="UP001189429"/>
    </source>
</evidence>
<accession>A0ABN9TD76</accession>
<sequence>MRSIVAARRCFLSRPPASFTILDQCHVRRFAADVVHPLGGTVSDFKNIPNVATATVTDYAKWLGSVDRKLHVVFGRDSDAVFGLFDAQPSMDNFVSASIGAGGSFEDGGVGLDGQFDSALADAGHSPRDFQKVHQHLFDEACKRPGMLVAAVPEALKQADGLEAAFAMTATTDGRSFVALDIFKREYRPLHVENIAMVYCVRPDRALFECDEEFLEALSLLGEVCAHACNCYNYRVANDLSNLALPPVWRVRMGLVSGGKLAAGDVSDTAVALALLRGLATGTALDIDTAFGAQGGDEMEFEMIGNADSFQGAWDELRGSPE</sequence>
<reference evidence="1" key="1">
    <citation type="submission" date="2023-10" db="EMBL/GenBank/DDBJ databases">
        <authorList>
            <person name="Chen Y."/>
            <person name="Shah S."/>
            <person name="Dougan E. K."/>
            <person name="Thang M."/>
            <person name="Chan C."/>
        </authorList>
    </citation>
    <scope>NUCLEOTIDE SEQUENCE [LARGE SCALE GENOMIC DNA]</scope>
</reference>
<proteinExistence type="predicted"/>
<organism evidence="1 2">
    <name type="scientific">Prorocentrum cordatum</name>
    <dbReference type="NCBI Taxonomy" id="2364126"/>
    <lineage>
        <taxon>Eukaryota</taxon>
        <taxon>Sar</taxon>
        <taxon>Alveolata</taxon>
        <taxon>Dinophyceae</taxon>
        <taxon>Prorocentrales</taxon>
        <taxon>Prorocentraceae</taxon>
        <taxon>Prorocentrum</taxon>
    </lineage>
</organism>
<gene>
    <name evidence="1" type="ORF">PCOR1329_LOCUS37960</name>
</gene>
<protein>
    <submittedName>
        <fullName evidence="1">Uncharacterized protein</fullName>
    </submittedName>
</protein>
<dbReference type="EMBL" id="CAUYUJ010014600">
    <property type="protein sequence ID" value="CAK0843697.1"/>
    <property type="molecule type" value="Genomic_DNA"/>
</dbReference>
<dbReference type="Proteomes" id="UP001189429">
    <property type="component" value="Unassembled WGS sequence"/>
</dbReference>
<evidence type="ECO:0000313" key="1">
    <source>
        <dbReference type="EMBL" id="CAK0843697.1"/>
    </source>
</evidence>
<keyword evidence="2" id="KW-1185">Reference proteome</keyword>
<comment type="caution">
    <text evidence="1">The sequence shown here is derived from an EMBL/GenBank/DDBJ whole genome shotgun (WGS) entry which is preliminary data.</text>
</comment>